<reference evidence="2 3" key="1">
    <citation type="submission" date="2017-03" db="EMBL/GenBank/DDBJ databases">
        <authorList>
            <person name="Afonso C.L."/>
            <person name="Miller P.J."/>
            <person name="Scott M.A."/>
            <person name="Spackman E."/>
            <person name="Goraichik I."/>
            <person name="Dimitrov K.M."/>
            <person name="Suarez D.L."/>
            <person name="Swayne D.E."/>
        </authorList>
    </citation>
    <scope>NUCLEOTIDE SEQUENCE [LARGE SCALE GENOMIC DNA]</scope>
    <source>
        <strain evidence="2 3">CECT 8367</strain>
    </source>
</reference>
<evidence type="ECO:0000313" key="4">
    <source>
        <dbReference type="Proteomes" id="UP000240624"/>
    </source>
</evidence>
<dbReference type="Proteomes" id="UP000193495">
    <property type="component" value="Unassembled WGS sequence"/>
</dbReference>
<dbReference type="OrthoDB" id="7849247at2"/>
<name>A0A1X6Y9L4_9RHOB</name>
<evidence type="ECO:0000313" key="3">
    <source>
        <dbReference type="Proteomes" id="UP000193495"/>
    </source>
</evidence>
<dbReference type="RefSeq" id="WP_085894537.1">
    <property type="nucleotide sequence ID" value="NZ_CAXPGX010000118.1"/>
</dbReference>
<dbReference type="EMBL" id="PYGB01000003">
    <property type="protein sequence ID" value="PSK87194.1"/>
    <property type="molecule type" value="Genomic_DNA"/>
</dbReference>
<keyword evidence="4" id="KW-1185">Reference proteome</keyword>
<reference evidence="1 4" key="2">
    <citation type="submission" date="2018-03" db="EMBL/GenBank/DDBJ databases">
        <title>Genomic Encyclopedia of Archaeal and Bacterial Type Strains, Phase II (KMG-II): from individual species to whole genera.</title>
        <authorList>
            <person name="Goeker M."/>
        </authorList>
    </citation>
    <scope>NUCLEOTIDE SEQUENCE [LARGE SCALE GENOMIC DNA]</scope>
    <source>
        <strain evidence="1 4">DSM 29956</strain>
    </source>
</reference>
<dbReference type="EMBL" id="FWFY01000001">
    <property type="protein sequence ID" value="SLN14879.1"/>
    <property type="molecule type" value="Genomic_DNA"/>
</dbReference>
<protein>
    <submittedName>
        <fullName evidence="2">Uncharacterized protein</fullName>
    </submittedName>
</protein>
<sequence length="140" mass="16048">MTDLSGYYFRVKDSGGIMFRIGDETRHRRVELEQLATINTRNGEIRSQGNRELAPEDRAAAEAWLEQRREVLAARQIDDIRRAIDHLNLTAHWAQSQASEAELEAVTEPLLLAMHDLRMILVRKKAERVEAARTRPTETG</sequence>
<accession>A0A1X6Y9L4</accession>
<dbReference type="Proteomes" id="UP000240624">
    <property type="component" value="Unassembled WGS sequence"/>
</dbReference>
<evidence type="ECO:0000313" key="1">
    <source>
        <dbReference type="EMBL" id="PSK87194.1"/>
    </source>
</evidence>
<organism evidence="2 3">
    <name type="scientific">Limimaricola soesokkakensis</name>
    <dbReference type="NCBI Taxonomy" id="1343159"/>
    <lineage>
        <taxon>Bacteria</taxon>
        <taxon>Pseudomonadati</taxon>
        <taxon>Pseudomonadota</taxon>
        <taxon>Alphaproteobacteria</taxon>
        <taxon>Rhodobacterales</taxon>
        <taxon>Paracoccaceae</taxon>
        <taxon>Limimaricola</taxon>
    </lineage>
</organism>
<evidence type="ECO:0000313" key="2">
    <source>
        <dbReference type="EMBL" id="SLN14879.1"/>
    </source>
</evidence>
<gene>
    <name evidence="1" type="ORF">CLV79_103243</name>
    <name evidence="2" type="ORF">LOS8367_00156</name>
</gene>
<proteinExistence type="predicted"/>
<dbReference type="AlphaFoldDB" id="A0A1X6Y9L4"/>